<dbReference type="EMBL" id="BHVY01000003">
    <property type="protein sequence ID" value="GIJ85600.1"/>
    <property type="molecule type" value="Genomic_DNA"/>
</dbReference>
<proteinExistence type="predicted"/>
<dbReference type="AlphaFoldDB" id="A0A9P3EUB0"/>
<evidence type="ECO:0000313" key="2">
    <source>
        <dbReference type="Proteomes" id="UP001043456"/>
    </source>
</evidence>
<dbReference type="RefSeq" id="XP_043156347.1">
    <property type="nucleotide sequence ID" value="XM_043300412.1"/>
</dbReference>
<evidence type="ECO:0000313" key="1">
    <source>
        <dbReference type="EMBL" id="GIJ85600.1"/>
    </source>
</evidence>
<comment type="caution">
    <text evidence="1">The sequence shown here is derived from an EMBL/GenBank/DDBJ whole genome shotgun (WGS) entry which is preliminary data.</text>
</comment>
<sequence>MANLFPSLFQKLFGNSSIPPPTHINLAVTVSSTTLHKHGSGSESHLILEATLPQSPNTPDKPLTILIFDTLLDPSGIALYKDGLDFIDVGTGAPANRTSLIFHYEFGGRSNIPVEPQSERYFATLYPGVPYRVTFTLKPCPRIQPHAEGTPERLENSCGERVPTARDEDIVASVFSHVTYLDVGSMYRVELGNKLNKIWWYRYGSKEEILGGQGTEGGLVGKLMGTKRRRELVEDSLMQPIPLVMQGSARFTVVE</sequence>
<reference evidence="1 2" key="1">
    <citation type="submission" date="2018-10" db="EMBL/GenBank/DDBJ databases">
        <title>Pan-genome distribution and transcriptional activeness of fungal secondary metabolism genes in Aspergillus section Fumigati.</title>
        <authorList>
            <person name="Takahashi H."/>
            <person name="Umemura M."/>
            <person name="Ninomiya A."/>
            <person name="Kusuya Y."/>
            <person name="Urayama S."/>
            <person name="Shimizu M."/>
            <person name="Watanabe A."/>
            <person name="Kamei K."/>
            <person name="Yaguchi T."/>
            <person name="Hagiwara D."/>
        </authorList>
    </citation>
    <scope>NUCLEOTIDE SEQUENCE [LARGE SCALE GENOMIC DNA]</scope>
    <source>
        <strain evidence="1 2">IFM 55266</strain>
    </source>
</reference>
<dbReference type="OrthoDB" id="3645724at2759"/>
<gene>
    <name evidence="1" type="ORF">Asppvi_004459</name>
</gene>
<protein>
    <submittedName>
        <fullName evidence="1">Uncharacterized protein</fullName>
    </submittedName>
</protein>
<organism evidence="1 2">
    <name type="scientific">Aspergillus pseudoviridinutans</name>
    <dbReference type="NCBI Taxonomy" id="1517512"/>
    <lineage>
        <taxon>Eukaryota</taxon>
        <taxon>Fungi</taxon>
        <taxon>Dikarya</taxon>
        <taxon>Ascomycota</taxon>
        <taxon>Pezizomycotina</taxon>
        <taxon>Eurotiomycetes</taxon>
        <taxon>Eurotiomycetidae</taxon>
        <taxon>Eurotiales</taxon>
        <taxon>Aspergillaceae</taxon>
        <taxon>Aspergillus</taxon>
        <taxon>Aspergillus subgen. Fumigati</taxon>
    </lineage>
</organism>
<name>A0A9P3EUB0_9EURO</name>
<accession>A0A9P3EUB0</accession>
<dbReference type="GeneID" id="67003071"/>
<dbReference type="Proteomes" id="UP001043456">
    <property type="component" value="Unassembled WGS sequence"/>
</dbReference>
<keyword evidence="2" id="KW-1185">Reference proteome</keyword>